<keyword evidence="1 8" id="KW-0813">Transport</keyword>
<gene>
    <name evidence="8" type="primary">potA</name>
    <name evidence="10" type="ORF">E6Q80_01420</name>
</gene>
<dbReference type="GO" id="GO:0015417">
    <property type="term" value="F:ABC-type polyamine transporter activity"/>
    <property type="evidence" value="ECO:0007669"/>
    <property type="project" value="UniProtKB-EC"/>
</dbReference>
<dbReference type="PROSITE" id="PS50893">
    <property type="entry name" value="ABC_TRANSPORTER_2"/>
    <property type="match status" value="1"/>
</dbReference>
<organism evidence="10 11">
    <name type="scientific">Thauera aminoaromatica</name>
    <dbReference type="NCBI Taxonomy" id="164330"/>
    <lineage>
        <taxon>Bacteria</taxon>
        <taxon>Pseudomonadati</taxon>
        <taxon>Pseudomonadota</taxon>
        <taxon>Betaproteobacteria</taxon>
        <taxon>Rhodocyclales</taxon>
        <taxon>Zoogloeaceae</taxon>
        <taxon>Thauera</taxon>
    </lineage>
</organism>
<comment type="subunit">
    <text evidence="8">The complex is composed of two ATP-binding proteins (PotA), two transmembrane proteins (PotB and PotC) and a solute-binding protein (PotD).</text>
</comment>
<dbReference type="PANTHER" id="PTHR42781">
    <property type="entry name" value="SPERMIDINE/PUTRESCINE IMPORT ATP-BINDING PROTEIN POTA"/>
    <property type="match status" value="1"/>
</dbReference>
<protein>
    <recommendedName>
        <fullName evidence="8">Spermidine/putrescine import ATP-binding protein PotA</fullName>
        <ecNumber evidence="8">7.6.2.11</ecNumber>
    </recommendedName>
</protein>
<sequence length="381" mass="41529">MSERMPQDGPESLAGERVHLRIESLGKRFGDTWAVREVSLDIGEREIFALLGSSGCGKSTLLRMIAGLETPSCGRILLDGEDLAAVPAHRRPTNMMFQSYALFPHMTVAGNVAFGLRQLRPRMARAAIAARVDEMLELVQMRAYAGRRPHALSGGQQQRVALARSLAREPRLLLLDEPLAALDKRIRQQTQFELVGLIRRVGVTCILVTHDQEEAMTMADRIGILSEGGLVQVGTPGEIYERPNCRFSASFIGETNLFHGRIEGDRLVGGEFPQPIRFVATVALQQGGEAWLSLRPECVRVHHRAAGDACVPERPDDNAAPAEVAEIAYLGGRSIYHLRLPGGGSMIASVPAAHWGEAAPPARGEPVRVSWPAPDGVLLLR</sequence>
<evidence type="ECO:0000256" key="1">
    <source>
        <dbReference type="ARBA" id="ARBA00022448"/>
    </source>
</evidence>
<dbReference type="GO" id="GO:0043190">
    <property type="term" value="C:ATP-binding cassette (ABC) transporter complex"/>
    <property type="evidence" value="ECO:0007669"/>
    <property type="project" value="InterPro"/>
</dbReference>
<dbReference type="InterPro" id="IPR003593">
    <property type="entry name" value="AAA+_ATPase"/>
</dbReference>
<dbReference type="RefSeq" id="WP_276656504.1">
    <property type="nucleotide sequence ID" value="NZ_SSFD01000023.1"/>
</dbReference>
<dbReference type="InterPro" id="IPR005893">
    <property type="entry name" value="PotA-like"/>
</dbReference>
<dbReference type="InterPro" id="IPR013611">
    <property type="entry name" value="Transp-assoc_OB_typ2"/>
</dbReference>
<dbReference type="SUPFAM" id="SSF50331">
    <property type="entry name" value="MOP-like"/>
    <property type="match status" value="1"/>
</dbReference>
<dbReference type="EMBL" id="SSFD01000023">
    <property type="protein sequence ID" value="TXH91953.1"/>
    <property type="molecule type" value="Genomic_DNA"/>
</dbReference>
<reference evidence="10 11" key="1">
    <citation type="submission" date="2018-09" db="EMBL/GenBank/DDBJ databases">
        <title>Metagenome Assembled Genomes from an Advanced Water Purification Facility.</title>
        <authorList>
            <person name="Stamps B.W."/>
            <person name="Spear J.R."/>
        </authorList>
    </citation>
    <scope>NUCLEOTIDE SEQUENCE [LARGE SCALE GENOMIC DNA]</scope>
    <source>
        <strain evidence="10">Bin_27_1</strain>
    </source>
</reference>
<keyword evidence="5 8" id="KW-0067">ATP-binding</keyword>
<keyword evidence="4 8" id="KW-0547">Nucleotide-binding</keyword>
<dbReference type="InterPro" id="IPR017871">
    <property type="entry name" value="ABC_transporter-like_CS"/>
</dbReference>
<dbReference type="Pfam" id="PF00005">
    <property type="entry name" value="ABC_tran"/>
    <property type="match status" value="1"/>
</dbReference>
<name>A0A5C7T7J0_THASP</name>
<dbReference type="InterPro" id="IPR003439">
    <property type="entry name" value="ABC_transporter-like_ATP-bd"/>
</dbReference>
<evidence type="ECO:0000256" key="7">
    <source>
        <dbReference type="ARBA" id="ARBA00023136"/>
    </source>
</evidence>
<dbReference type="SUPFAM" id="SSF52540">
    <property type="entry name" value="P-loop containing nucleoside triphosphate hydrolases"/>
    <property type="match status" value="1"/>
</dbReference>
<evidence type="ECO:0000256" key="8">
    <source>
        <dbReference type="RuleBase" id="RU364083"/>
    </source>
</evidence>
<dbReference type="GO" id="GO:0005524">
    <property type="term" value="F:ATP binding"/>
    <property type="evidence" value="ECO:0007669"/>
    <property type="project" value="UniProtKB-KW"/>
</dbReference>
<dbReference type="Proteomes" id="UP000321192">
    <property type="component" value="Unassembled WGS sequence"/>
</dbReference>
<dbReference type="PANTHER" id="PTHR42781:SF5">
    <property type="entry name" value="PUTRESCINE TRANSPORT ATP-BINDING PROTEIN POTG"/>
    <property type="match status" value="1"/>
</dbReference>
<dbReference type="Gene3D" id="2.40.50.100">
    <property type="match status" value="1"/>
</dbReference>
<evidence type="ECO:0000256" key="4">
    <source>
        <dbReference type="ARBA" id="ARBA00022741"/>
    </source>
</evidence>
<evidence type="ECO:0000259" key="9">
    <source>
        <dbReference type="PROSITE" id="PS50893"/>
    </source>
</evidence>
<dbReference type="FunFam" id="3.40.50.300:FF:000133">
    <property type="entry name" value="Spermidine/putrescine import ATP-binding protein PotA"/>
    <property type="match status" value="1"/>
</dbReference>
<comment type="catalytic activity">
    <reaction evidence="8">
        <text>ATP + H2O + polyamine-[polyamine-binding protein]Side 1 = ADP + phosphate + polyamineSide 2 + [polyamine-binding protein]Side 1.</text>
        <dbReference type="EC" id="7.6.2.11"/>
    </reaction>
</comment>
<comment type="similarity">
    <text evidence="8">Belongs to the ABC transporter superfamily. Spermidine/putrescine importer (TC 3.A.1.11.1) family.</text>
</comment>
<dbReference type="PROSITE" id="PS00211">
    <property type="entry name" value="ABC_TRANSPORTER_1"/>
    <property type="match status" value="1"/>
</dbReference>
<evidence type="ECO:0000256" key="5">
    <source>
        <dbReference type="ARBA" id="ARBA00022840"/>
    </source>
</evidence>
<dbReference type="Gene3D" id="3.40.50.300">
    <property type="entry name" value="P-loop containing nucleotide triphosphate hydrolases"/>
    <property type="match status" value="1"/>
</dbReference>
<keyword evidence="3" id="KW-0997">Cell inner membrane</keyword>
<accession>A0A5C7T7J0</accession>
<dbReference type="Pfam" id="PF08402">
    <property type="entry name" value="TOBE_2"/>
    <property type="match status" value="1"/>
</dbReference>
<feature type="domain" description="ABC transporter" evidence="9">
    <location>
        <begin position="20"/>
        <end position="252"/>
    </location>
</feature>
<keyword evidence="7 8" id="KW-0472">Membrane</keyword>
<proteinExistence type="inferred from homology"/>
<comment type="caution">
    <text evidence="10">The sequence shown here is derived from an EMBL/GenBank/DDBJ whole genome shotgun (WGS) entry which is preliminary data.</text>
</comment>
<evidence type="ECO:0000313" key="10">
    <source>
        <dbReference type="EMBL" id="TXH91953.1"/>
    </source>
</evidence>
<dbReference type="AlphaFoldDB" id="A0A5C7T7J0"/>
<dbReference type="SMART" id="SM00382">
    <property type="entry name" value="AAA"/>
    <property type="match status" value="1"/>
</dbReference>
<evidence type="ECO:0000256" key="6">
    <source>
        <dbReference type="ARBA" id="ARBA00022967"/>
    </source>
</evidence>
<dbReference type="EC" id="7.6.2.11" evidence="8"/>
<keyword evidence="2 8" id="KW-1003">Cell membrane</keyword>
<evidence type="ECO:0000256" key="2">
    <source>
        <dbReference type="ARBA" id="ARBA00022475"/>
    </source>
</evidence>
<dbReference type="NCBIfam" id="TIGR01187">
    <property type="entry name" value="potA"/>
    <property type="match status" value="1"/>
</dbReference>
<comment type="function">
    <text evidence="8">Part of the ABC transporter complex PotABCD involved in spermidine/putrescine import. Responsible for energy coupling to the transport system.</text>
</comment>
<evidence type="ECO:0000256" key="3">
    <source>
        <dbReference type="ARBA" id="ARBA00022519"/>
    </source>
</evidence>
<dbReference type="InterPro" id="IPR027417">
    <property type="entry name" value="P-loop_NTPase"/>
</dbReference>
<dbReference type="GO" id="GO:0015847">
    <property type="term" value="P:putrescine transport"/>
    <property type="evidence" value="ECO:0007669"/>
    <property type="project" value="UniProtKB-ARBA"/>
</dbReference>
<keyword evidence="6 8" id="KW-1278">Translocase</keyword>
<dbReference type="InterPro" id="IPR008995">
    <property type="entry name" value="Mo/tungstate-bd_C_term_dom"/>
</dbReference>
<evidence type="ECO:0000313" key="11">
    <source>
        <dbReference type="Proteomes" id="UP000321192"/>
    </source>
</evidence>
<dbReference type="InterPro" id="IPR050093">
    <property type="entry name" value="ABC_SmlMolc_Importer"/>
</dbReference>
<dbReference type="GO" id="GO:0016887">
    <property type="term" value="F:ATP hydrolysis activity"/>
    <property type="evidence" value="ECO:0007669"/>
    <property type="project" value="InterPro"/>
</dbReference>